<dbReference type="Gene3D" id="3.40.50.150">
    <property type="entry name" value="Vaccinia Virus protein VP39"/>
    <property type="match status" value="2"/>
</dbReference>
<reference evidence="10 11" key="1">
    <citation type="submission" date="2016-10" db="EMBL/GenBank/DDBJ databases">
        <authorList>
            <person name="de Groot N.N."/>
        </authorList>
    </citation>
    <scope>NUCLEOTIDE SEQUENCE [LARGE SCALE GENOMIC DNA]</scope>
    <source>
        <strain evidence="10 11">DSM 16957</strain>
    </source>
</reference>
<evidence type="ECO:0000256" key="4">
    <source>
        <dbReference type="ARBA" id="ARBA00022679"/>
    </source>
</evidence>
<comment type="catalytic activity">
    <reaction evidence="7">
        <text>guanosine(2445) in 23S rRNA + S-adenosyl-L-methionine = N(2)-methylguanosine(2445) in 23S rRNA + S-adenosyl-L-homocysteine + H(+)</text>
        <dbReference type="Rhea" id="RHEA:42740"/>
        <dbReference type="Rhea" id="RHEA-COMP:10215"/>
        <dbReference type="Rhea" id="RHEA-COMP:10216"/>
        <dbReference type="ChEBI" id="CHEBI:15378"/>
        <dbReference type="ChEBI" id="CHEBI:57856"/>
        <dbReference type="ChEBI" id="CHEBI:59789"/>
        <dbReference type="ChEBI" id="CHEBI:74269"/>
        <dbReference type="ChEBI" id="CHEBI:74481"/>
        <dbReference type="EC" id="2.1.1.173"/>
    </reaction>
</comment>
<sequence>MSESESRRYFATCPKGLEYLLVDELKALGAEGVREALAGVYFEGPVEIAYRACLWSRLASRILLPIAEFACADEEALYSGVQAIDWRTHLRADGTLAVDASLVQSQLKHARYAEQKTKDAVVDQFRQASGQRPSVDTDQPDLRINLFVKRDRATVSIDLSGDALHRRGWRLEQGAAPIKENLACAVLIRAGWPQRMRDQALFDPLCGSGTLLIEGARMAADIAPGLERDYYGFLGWLGFDAVLWQGLLDEARERARIGRESLSPRFFGSDADRRVIEAARANASVAGVSAFVRFDVRALEDISEAPAPKGLVVSNPPYDARLAADPGLYRALGALLRGPCRAWAAGFIVADEAPGQAIGLRAEKRYALYNGAIACSLLRFAPVAEQPERAPALPKELTAGAEMVANRLRKNLKKLSPWLKREGVSCYRAYDADLPEYSAAIDVYTAADSAPVEDRGVWLHVQEYQAPREIPEETTRRRLSELLQAAMAVFELPRARIALKTRAPQTRSTRYQKQDLRGHWLPVEEDGLKLQVNLFDYLDTGLFLDHRPARRLIRQQARGKRVLNLFCYTGVASVHAAAGGAASTTSVDLSTTYLEWAARNLGMNGYTGERHRLIQADVLAWLAQNRERFELIFCDPPTFSNSARAADFDMQRDHARLIRLCMDRLAPGGQLLFSNNYRRFRMDAGIEADFQVEEIGPASVPPDFARDLKIHRAFWIR</sequence>
<feature type="domain" description="THUMP" evidence="9">
    <location>
        <begin position="48"/>
        <end position="159"/>
    </location>
</feature>
<dbReference type="Pfam" id="PF22020">
    <property type="entry name" value="RlmL_1st"/>
    <property type="match status" value="1"/>
</dbReference>
<keyword evidence="5 7" id="KW-0949">S-adenosyl-L-methionine</keyword>
<dbReference type="PROSITE" id="PS51165">
    <property type="entry name" value="THUMP"/>
    <property type="match status" value="1"/>
</dbReference>
<dbReference type="Pfam" id="PF01170">
    <property type="entry name" value="UPF0020"/>
    <property type="match status" value="1"/>
</dbReference>
<name>A0A1G6S0Z4_9GAMM</name>
<dbReference type="PANTHER" id="PTHR47313:SF1">
    <property type="entry name" value="RIBOSOMAL RNA LARGE SUBUNIT METHYLTRANSFERASE K_L"/>
    <property type="match status" value="1"/>
</dbReference>
<dbReference type="InterPro" id="IPR053943">
    <property type="entry name" value="RlmKL-like_Mtase_CS"/>
</dbReference>
<comment type="catalytic activity">
    <reaction evidence="7">
        <text>guanosine(2069) in 23S rRNA + S-adenosyl-L-methionine = N(2)-methylguanosine(2069) in 23S rRNA + S-adenosyl-L-homocysteine + H(+)</text>
        <dbReference type="Rhea" id="RHEA:43772"/>
        <dbReference type="Rhea" id="RHEA-COMP:10688"/>
        <dbReference type="Rhea" id="RHEA-COMP:10689"/>
        <dbReference type="ChEBI" id="CHEBI:15378"/>
        <dbReference type="ChEBI" id="CHEBI:57856"/>
        <dbReference type="ChEBI" id="CHEBI:59789"/>
        <dbReference type="ChEBI" id="CHEBI:74269"/>
        <dbReference type="ChEBI" id="CHEBI:74481"/>
        <dbReference type="EC" id="2.1.1.264"/>
    </reaction>
</comment>
<dbReference type="OrthoDB" id="9809404at2"/>
<dbReference type="Proteomes" id="UP000199603">
    <property type="component" value="Unassembled WGS sequence"/>
</dbReference>
<dbReference type="Pfam" id="PF10672">
    <property type="entry name" value="Methyltrans_SAM"/>
    <property type="match status" value="1"/>
</dbReference>
<dbReference type="GO" id="GO:0052915">
    <property type="term" value="F:23S rRNA (guanine(2445)-N(2))-methyltransferase activity"/>
    <property type="evidence" value="ECO:0007669"/>
    <property type="project" value="UniProtKB-UniRule"/>
</dbReference>
<evidence type="ECO:0000256" key="8">
    <source>
        <dbReference type="PROSITE-ProRule" id="PRU00529"/>
    </source>
</evidence>
<dbReference type="GO" id="GO:0005737">
    <property type="term" value="C:cytoplasm"/>
    <property type="evidence" value="ECO:0007669"/>
    <property type="project" value="UniProtKB-SubCell"/>
</dbReference>
<evidence type="ECO:0000256" key="7">
    <source>
        <dbReference type="HAMAP-Rule" id="MF_01858"/>
    </source>
</evidence>
<evidence type="ECO:0000256" key="6">
    <source>
        <dbReference type="ARBA" id="ARBA00022884"/>
    </source>
</evidence>
<dbReference type="InterPro" id="IPR004114">
    <property type="entry name" value="THUMP_dom"/>
</dbReference>
<keyword evidence="4 7" id="KW-0808">Transferase</keyword>
<evidence type="ECO:0000256" key="5">
    <source>
        <dbReference type="ARBA" id="ARBA00022691"/>
    </source>
</evidence>
<dbReference type="EC" id="2.1.1.173" evidence="7"/>
<organism evidence="10 11">
    <name type="scientific">Aquimonas voraii</name>
    <dbReference type="NCBI Taxonomy" id="265719"/>
    <lineage>
        <taxon>Bacteria</taxon>
        <taxon>Pseudomonadati</taxon>
        <taxon>Pseudomonadota</taxon>
        <taxon>Gammaproteobacteria</taxon>
        <taxon>Lysobacterales</taxon>
        <taxon>Lysobacteraceae</taxon>
        <taxon>Aquimonas</taxon>
    </lineage>
</organism>
<evidence type="ECO:0000259" key="9">
    <source>
        <dbReference type="PROSITE" id="PS51165"/>
    </source>
</evidence>
<evidence type="ECO:0000256" key="3">
    <source>
        <dbReference type="ARBA" id="ARBA00022603"/>
    </source>
</evidence>
<dbReference type="EC" id="2.1.1.264" evidence="7"/>
<comment type="subcellular location">
    <subcellularLocation>
        <location evidence="7">Cytoplasm</location>
    </subcellularLocation>
</comment>
<dbReference type="EMBL" id="FNAG01000001">
    <property type="protein sequence ID" value="SDD09846.1"/>
    <property type="molecule type" value="Genomic_DNA"/>
</dbReference>
<keyword evidence="2 7" id="KW-0698">rRNA processing</keyword>
<dbReference type="CDD" id="cd02440">
    <property type="entry name" value="AdoMet_MTases"/>
    <property type="match status" value="1"/>
</dbReference>
<keyword evidence="1 7" id="KW-0963">Cytoplasm</keyword>
<proteinExistence type="inferred from homology"/>
<dbReference type="InterPro" id="IPR000241">
    <property type="entry name" value="RlmKL-like_Mtase"/>
</dbReference>
<evidence type="ECO:0000256" key="1">
    <source>
        <dbReference type="ARBA" id="ARBA00022490"/>
    </source>
</evidence>
<dbReference type="InterPro" id="IPR054170">
    <property type="entry name" value="RlmL_1st"/>
</dbReference>
<dbReference type="RefSeq" id="WP_091237756.1">
    <property type="nucleotide sequence ID" value="NZ_FNAG01000001.1"/>
</dbReference>
<dbReference type="PANTHER" id="PTHR47313">
    <property type="entry name" value="RIBOSOMAL RNA LARGE SUBUNIT METHYLTRANSFERASE K/L"/>
    <property type="match status" value="1"/>
</dbReference>
<dbReference type="Gene3D" id="3.30.2130.30">
    <property type="match status" value="1"/>
</dbReference>
<dbReference type="HAMAP" id="MF_01858">
    <property type="entry name" value="23SrRNA_methyltr_KL"/>
    <property type="match status" value="1"/>
</dbReference>
<dbReference type="Pfam" id="PF02926">
    <property type="entry name" value="THUMP"/>
    <property type="match status" value="1"/>
</dbReference>
<protein>
    <recommendedName>
        <fullName evidence="7">Ribosomal RNA large subunit methyltransferase K/L</fullName>
    </recommendedName>
    <domain>
        <recommendedName>
            <fullName evidence="7">23S rRNA m2G2445 methyltransferase</fullName>
            <ecNumber evidence="7">2.1.1.173</ecNumber>
        </recommendedName>
        <alternativeName>
            <fullName evidence="7">rRNA (guanine-N(2)-)-methyltransferase RlmL</fullName>
        </alternativeName>
    </domain>
    <domain>
        <recommendedName>
            <fullName evidence="7">23S rRNA m7G2069 methyltransferase</fullName>
            <ecNumber evidence="7">2.1.1.264</ecNumber>
        </recommendedName>
        <alternativeName>
            <fullName evidence="7">rRNA (guanine-N(7)-)-methyltransferase RlmK</fullName>
        </alternativeName>
    </domain>
</protein>
<evidence type="ECO:0000313" key="11">
    <source>
        <dbReference type="Proteomes" id="UP000199603"/>
    </source>
</evidence>
<dbReference type="STRING" id="265719.SAMN04488509_101194"/>
<comment type="function">
    <text evidence="7">Specifically methylates the guanine in position 2445 (m2G2445) and the guanine in position 2069 (m7G2069) of 23S rRNA.</text>
</comment>
<dbReference type="CDD" id="cd11715">
    <property type="entry name" value="THUMP_AdoMetMT"/>
    <property type="match status" value="1"/>
</dbReference>
<dbReference type="AlphaFoldDB" id="A0A1G6S0Z4"/>
<keyword evidence="11" id="KW-1185">Reference proteome</keyword>
<keyword evidence="6 8" id="KW-0694">RNA-binding</keyword>
<dbReference type="Gene3D" id="3.30.750.80">
    <property type="entry name" value="RNA methyltransferase domain (HRMD) like"/>
    <property type="match status" value="1"/>
</dbReference>
<accession>A0A1G6S0Z4</accession>
<gene>
    <name evidence="7" type="primary">rlmL</name>
    <name evidence="10" type="ORF">SAMN04488509_101194</name>
</gene>
<comment type="similarity">
    <text evidence="7">Belongs to the methyltransferase superfamily. RlmKL family.</text>
</comment>
<dbReference type="GO" id="GO:0070043">
    <property type="term" value="F:rRNA (guanine-N7-)-methyltransferase activity"/>
    <property type="evidence" value="ECO:0007669"/>
    <property type="project" value="UniProtKB-UniRule"/>
</dbReference>
<evidence type="ECO:0000313" key="10">
    <source>
        <dbReference type="EMBL" id="SDD09846.1"/>
    </source>
</evidence>
<evidence type="ECO:0000256" key="2">
    <source>
        <dbReference type="ARBA" id="ARBA00022552"/>
    </source>
</evidence>
<dbReference type="GO" id="GO:0003723">
    <property type="term" value="F:RNA binding"/>
    <property type="evidence" value="ECO:0007669"/>
    <property type="project" value="UniProtKB-UniRule"/>
</dbReference>
<dbReference type="NCBIfam" id="NF008748">
    <property type="entry name" value="PRK11783.1"/>
    <property type="match status" value="1"/>
</dbReference>
<dbReference type="PROSITE" id="PS01261">
    <property type="entry name" value="UPF0020"/>
    <property type="match status" value="1"/>
</dbReference>
<dbReference type="InterPro" id="IPR029063">
    <property type="entry name" value="SAM-dependent_MTases_sf"/>
</dbReference>
<dbReference type="InterPro" id="IPR017244">
    <property type="entry name" value="23SrRNA_methyltr_KL"/>
</dbReference>
<dbReference type="SUPFAM" id="SSF53335">
    <property type="entry name" value="S-adenosyl-L-methionine-dependent methyltransferases"/>
    <property type="match status" value="2"/>
</dbReference>
<dbReference type="PIRSF" id="PIRSF037618">
    <property type="entry name" value="RNA_Mtase_bacteria_prd"/>
    <property type="match status" value="1"/>
</dbReference>
<keyword evidence="3 7" id="KW-0489">Methyltransferase</keyword>
<dbReference type="SMART" id="SM00981">
    <property type="entry name" value="THUMP"/>
    <property type="match status" value="1"/>
</dbReference>
<dbReference type="InterPro" id="IPR019614">
    <property type="entry name" value="SAM-dep_methyl-trfase"/>
</dbReference>